<feature type="domain" description="Cation efflux protein transmembrane" evidence="13">
    <location>
        <begin position="107"/>
        <end position="370"/>
    </location>
</feature>
<evidence type="ECO:0000256" key="9">
    <source>
        <dbReference type="ARBA" id="ARBA00023136"/>
    </source>
</evidence>
<evidence type="ECO:0000256" key="2">
    <source>
        <dbReference type="ARBA" id="ARBA00008873"/>
    </source>
</evidence>
<dbReference type="InterPro" id="IPR002524">
    <property type="entry name" value="Cation_efflux"/>
</dbReference>
<keyword evidence="3" id="KW-0813">Transport</keyword>
<evidence type="ECO:0000256" key="10">
    <source>
        <dbReference type="ARBA" id="ARBA00048349"/>
    </source>
</evidence>
<dbReference type="Pfam" id="PF16916">
    <property type="entry name" value="ZT_dimer"/>
    <property type="match status" value="1"/>
</dbReference>
<evidence type="ECO:0000256" key="11">
    <source>
        <dbReference type="SAM" id="MobiDB-lite"/>
    </source>
</evidence>
<keyword evidence="9 12" id="KW-0472">Membrane</keyword>
<feature type="domain" description="Cation efflux protein cytoplasmic" evidence="14">
    <location>
        <begin position="374"/>
        <end position="448"/>
    </location>
</feature>
<sequence>MALDRLLHKNLGQTEREIEENKWLLSDQERAAINDDSSYQWPHHKENVHLSEVKLLTHHLNEVPDYDGDEDSDAGEGDFLNNHFDHEEIIRKNSEDDMKKNEAKRKLITASIICTFFLTAEVIGGIMSHSIAILSDASHIFADLSSFLLSLVAIHFSSKKPTRSYNFGYSRLEVIIAVVNILFIWILTGALVKEAIDRVREPDEFELNGKIMLLVSSLAVLFNLTLGVMLHGEHGHSHGGHTHSHASSHATHTGYNDKGNHTKHQQSYHNDLEQSGQQEDLGCASPGSKRSAFSLSSIAESANNADINVRAAMIHVIGDLLQSIGVFIASVLIYVNPEWKIADPICTFFFSLLVLCTTLPLLRDTVRILMMAAPRNIDHEKVSNALLEVKGVLMVHDLKIWTLSNSKVFASCHLATESNVSHSKLLNKCTKILKRRFDISETTVQIEAFTKQMLTCKICKIFD</sequence>
<proteinExistence type="inferred from homology"/>
<evidence type="ECO:0000256" key="1">
    <source>
        <dbReference type="ARBA" id="ARBA00004141"/>
    </source>
</evidence>
<keyword evidence="4" id="KW-0050">Antiport</keyword>
<evidence type="ECO:0000256" key="7">
    <source>
        <dbReference type="ARBA" id="ARBA00022989"/>
    </source>
</evidence>
<dbReference type="Gene3D" id="1.20.1510.10">
    <property type="entry name" value="Cation efflux protein transmembrane domain"/>
    <property type="match status" value="1"/>
</dbReference>
<feature type="compositionally biased region" description="Basic residues" evidence="11">
    <location>
        <begin position="237"/>
        <end position="246"/>
    </location>
</feature>
<evidence type="ECO:0000256" key="12">
    <source>
        <dbReference type="SAM" id="Phobius"/>
    </source>
</evidence>
<reference evidence="15 16" key="1">
    <citation type="submission" date="2021-04" db="EMBL/GenBank/DDBJ databases">
        <authorList>
            <person name="Bliznina A."/>
        </authorList>
    </citation>
    <scope>NUCLEOTIDE SEQUENCE [LARGE SCALE GENOMIC DNA]</scope>
</reference>
<feature type="transmembrane region" description="Helical" evidence="12">
    <location>
        <begin position="169"/>
        <end position="191"/>
    </location>
</feature>
<keyword evidence="6" id="KW-0864">Zinc transport</keyword>
<dbReference type="SUPFAM" id="SSF161111">
    <property type="entry name" value="Cation efflux protein transmembrane domain-like"/>
    <property type="match status" value="1"/>
</dbReference>
<dbReference type="InterPro" id="IPR036837">
    <property type="entry name" value="Cation_efflux_CTD_sf"/>
</dbReference>
<feature type="transmembrane region" description="Helical" evidence="12">
    <location>
        <begin position="341"/>
        <end position="362"/>
    </location>
</feature>
<evidence type="ECO:0000256" key="3">
    <source>
        <dbReference type="ARBA" id="ARBA00022448"/>
    </source>
</evidence>
<evidence type="ECO:0000259" key="14">
    <source>
        <dbReference type="Pfam" id="PF16916"/>
    </source>
</evidence>
<dbReference type="NCBIfam" id="TIGR01297">
    <property type="entry name" value="CDF"/>
    <property type="match status" value="1"/>
</dbReference>
<evidence type="ECO:0000259" key="13">
    <source>
        <dbReference type="Pfam" id="PF01545"/>
    </source>
</evidence>
<dbReference type="PANTHER" id="PTHR11562">
    <property type="entry name" value="CATION EFFLUX PROTEIN/ ZINC TRANSPORTER"/>
    <property type="match status" value="1"/>
</dbReference>
<dbReference type="Pfam" id="PF01545">
    <property type="entry name" value="Cation_efflux"/>
    <property type="match status" value="1"/>
</dbReference>
<evidence type="ECO:0000256" key="5">
    <source>
        <dbReference type="ARBA" id="ARBA00022692"/>
    </source>
</evidence>
<keyword evidence="5 12" id="KW-0812">Transmembrane</keyword>
<evidence type="ECO:0000313" key="16">
    <source>
        <dbReference type="Proteomes" id="UP001158576"/>
    </source>
</evidence>
<evidence type="ECO:0000313" key="15">
    <source>
        <dbReference type="EMBL" id="CAG5098420.1"/>
    </source>
</evidence>
<keyword evidence="7 12" id="KW-1133">Transmembrane helix</keyword>
<keyword evidence="8" id="KW-0406">Ion transport</keyword>
<feature type="region of interest" description="Disordered" evidence="11">
    <location>
        <begin position="235"/>
        <end position="287"/>
    </location>
</feature>
<dbReference type="InterPro" id="IPR050681">
    <property type="entry name" value="CDF/SLC30A"/>
</dbReference>
<dbReference type="PANTHER" id="PTHR11562:SF17">
    <property type="entry name" value="RE54080P-RELATED"/>
    <property type="match status" value="1"/>
</dbReference>
<dbReference type="InterPro" id="IPR027470">
    <property type="entry name" value="Cation_efflux_CTD"/>
</dbReference>
<accession>A0ABN7SDI7</accession>
<keyword evidence="16" id="KW-1185">Reference proteome</keyword>
<organism evidence="15 16">
    <name type="scientific">Oikopleura dioica</name>
    <name type="common">Tunicate</name>
    <dbReference type="NCBI Taxonomy" id="34765"/>
    <lineage>
        <taxon>Eukaryota</taxon>
        <taxon>Metazoa</taxon>
        <taxon>Chordata</taxon>
        <taxon>Tunicata</taxon>
        <taxon>Appendicularia</taxon>
        <taxon>Copelata</taxon>
        <taxon>Oikopleuridae</taxon>
        <taxon>Oikopleura</taxon>
    </lineage>
</organism>
<comment type="subcellular location">
    <subcellularLocation>
        <location evidence="1">Membrane</location>
        <topology evidence="1">Multi-pass membrane protein</topology>
    </subcellularLocation>
</comment>
<dbReference type="EMBL" id="OU015569">
    <property type="protein sequence ID" value="CAG5098420.1"/>
    <property type="molecule type" value="Genomic_DNA"/>
</dbReference>
<feature type="transmembrane region" description="Helical" evidence="12">
    <location>
        <begin position="140"/>
        <end position="157"/>
    </location>
</feature>
<feature type="compositionally biased region" description="Polar residues" evidence="11">
    <location>
        <begin position="267"/>
        <end position="278"/>
    </location>
</feature>
<feature type="transmembrane region" description="Helical" evidence="12">
    <location>
        <begin position="107"/>
        <end position="134"/>
    </location>
</feature>
<feature type="transmembrane region" description="Helical" evidence="12">
    <location>
        <begin position="211"/>
        <end position="230"/>
    </location>
</feature>
<dbReference type="Proteomes" id="UP001158576">
    <property type="component" value="Chromosome XSR"/>
</dbReference>
<comment type="similarity">
    <text evidence="2">Belongs to the cation diffusion facilitator (CDF) transporter (TC 2.A.4) family. SLC30A subfamily.</text>
</comment>
<dbReference type="InterPro" id="IPR058533">
    <property type="entry name" value="Cation_efflux_TM"/>
</dbReference>
<keyword evidence="6" id="KW-0862">Zinc</keyword>
<protein>
    <submittedName>
        <fullName evidence="15">Oidioi.mRNA.OKI2018_I69.XSR.g15651.t1.cds</fullName>
    </submittedName>
</protein>
<dbReference type="SUPFAM" id="SSF160240">
    <property type="entry name" value="Cation efflux protein cytoplasmic domain-like"/>
    <property type="match status" value="1"/>
</dbReference>
<feature type="transmembrane region" description="Helical" evidence="12">
    <location>
        <begin position="316"/>
        <end position="335"/>
    </location>
</feature>
<dbReference type="InterPro" id="IPR027469">
    <property type="entry name" value="Cation_efflux_TMD_sf"/>
</dbReference>
<evidence type="ECO:0000256" key="4">
    <source>
        <dbReference type="ARBA" id="ARBA00022449"/>
    </source>
</evidence>
<comment type="catalytic activity">
    <reaction evidence="10">
        <text>Zn(2+)(in) + 2 H(+)(out) = Zn(2+)(out) + 2 H(+)(in)</text>
        <dbReference type="Rhea" id="RHEA:72627"/>
        <dbReference type="ChEBI" id="CHEBI:15378"/>
        <dbReference type="ChEBI" id="CHEBI:29105"/>
    </reaction>
</comment>
<evidence type="ECO:0000256" key="8">
    <source>
        <dbReference type="ARBA" id="ARBA00023065"/>
    </source>
</evidence>
<evidence type="ECO:0000256" key="6">
    <source>
        <dbReference type="ARBA" id="ARBA00022906"/>
    </source>
</evidence>
<name>A0ABN7SDI7_OIKDI</name>
<gene>
    <name evidence="15" type="ORF">OKIOD_LOCUS7209</name>
</gene>